<dbReference type="Pfam" id="PF13177">
    <property type="entry name" value="DNA_pol3_delta2"/>
    <property type="match status" value="1"/>
</dbReference>
<dbReference type="PANTHER" id="PTHR11669:SF0">
    <property type="entry name" value="PROTEIN STICHEL-LIKE 2"/>
    <property type="match status" value="1"/>
</dbReference>
<proteinExistence type="inferred from homology"/>
<keyword evidence="7" id="KW-0547">Nucleotide-binding</keyword>
<dbReference type="Pfam" id="PF22608">
    <property type="entry name" value="DNAX_ATPase_lid"/>
    <property type="match status" value="1"/>
</dbReference>
<keyword evidence="6" id="KW-0479">Metal-binding</keyword>
<keyword evidence="14" id="KW-1185">Reference proteome</keyword>
<dbReference type="EMBL" id="LN879430">
    <property type="protein sequence ID" value="CUH91636.1"/>
    <property type="molecule type" value="Genomic_DNA"/>
</dbReference>
<dbReference type="InterPro" id="IPR008921">
    <property type="entry name" value="DNA_pol3_clamp-load_cplx_C"/>
</dbReference>
<evidence type="ECO:0000256" key="1">
    <source>
        <dbReference type="ARBA" id="ARBA00006360"/>
    </source>
</evidence>
<accession>A0A0K8J1V3</accession>
<gene>
    <name evidence="13" type="ORF">SD1D_0074</name>
</gene>
<comment type="catalytic activity">
    <reaction evidence="11">
        <text>DNA(n) + a 2'-deoxyribonucleoside 5'-triphosphate = DNA(n+1) + diphosphate</text>
        <dbReference type="Rhea" id="RHEA:22508"/>
        <dbReference type="Rhea" id="RHEA-COMP:17339"/>
        <dbReference type="Rhea" id="RHEA-COMP:17340"/>
        <dbReference type="ChEBI" id="CHEBI:33019"/>
        <dbReference type="ChEBI" id="CHEBI:61560"/>
        <dbReference type="ChEBI" id="CHEBI:173112"/>
        <dbReference type="EC" id="2.7.7.7"/>
    </reaction>
</comment>
<evidence type="ECO:0000256" key="8">
    <source>
        <dbReference type="ARBA" id="ARBA00022833"/>
    </source>
</evidence>
<dbReference type="GO" id="GO:0046872">
    <property type="term" value="F:metal ion binding"/>
    <property type="evidence" value="ECO:0007669"/>
    <property type="project" value="UniProtKB-KW"/>
</dbReference>
<dbReference type="Gene3D" id="1.10.8.60">
    <property type="match status" value="1"/>
</dbReference>
<dbReference type="CDD" id="cd00009">
    <property type="entry name" value="AAA"/>
    <property type="match status" value="1"/>
</dbReference>
<dbReference type="InterPro" id="IPR050238">
    <property type="entry name" value="DNA_Rep/Repair_Clamp_Loader"/>
</dbReference>
<dbReference type="SUPFAM" id="SSF52540">
    <property type="entry name" value="P-loop containing nucleoside triphosphate hydrolases"/>
    <property type="match status" value="1"/>
</dbReference>
<keyword evidence="4" id="KW-0548">Nucleotidyltransferase</keyword>
<dbReference type="FunFam" id="3.40.50.300:FF:000014">
    <property type="entry name" value="DNA polymerase III subunit gamma/tau"/>
    <property type="match status" value="1"/>
</dbReference>
<evidence type="ECO:0000256" key="6">
    <source>
        <dbReference type="ARBA" id="ARBA00022723"/>
    </source>
</evidence>
<dbReference type="Proteomes" id="UP000196053">
    <property type="component" value="Chromosome I"/>
</dbReference>
<evidence type="ECO:0000256" key="3">
    <source>
        <dbReference type="ARBA" id="ARBA00022679"/>
    </source>
</evidence>
<evidence type="ECO:0000256" key="4">
    <source>
        <dbReference type="ARBA" id="ARBA00022695"/>
    </source>
</evidence>
<dbReference type="Gene3D" id="3.40.50.300">
    <property type="entry name" value="P-loop containing nucleotide triphosphate hydrolases"/>
    <property type="match status" value="1"/>
</dbReference>
<evidence type="ECO:0000256" key="11">
    <source>
        <dbReference type="ARBA" id="ARBA00049244"/>
    </source>
</evidence>
<dbReference type="GO" id="GO:0003677">
    <property type="term" value="F:DNA binding"/>
    <property type="evidence" value="ECO:0007669"/>
    <property type="project" value="InterPro"/>
</dbReference>
<dbReference type="InterPro" id="IPR045085">
    <property type="entry name" value="HLD_clamp_pol_III_gamma_tau"/>
</dbReference>
<dbReference type="GO" id="GO:0006261">
    <property type="term" value="P:DNA-templated DNA replication"/>
    <property type="evidence" value="ECO:0007669"/>
    <property type="project" value="TreeGrafter"/>
</dbReference>
<dbReference type="InterPro" id="IPR003593">
    <property type="entry name" value="AAA+_ATPase"/>
</dbReference>
<dbReference type="OrthoDB" id="9810148at2"/>
<dbReference type="GO" id="GO:0003887">
    <property type="term" value="F:DNA-directed DNA polymerase activity"/>
    <property type="evidence" value="ECO:0007669"/>
    <property type="project" value="UniProtKB-KW"/>
</dbReference>
<dbReference type="InterPro" id="IPR022754">
    <property type="entry name" value="DNA_pol_III_gamma-3"/>
</dbReference>
<dbReference type="Gene3D" id="1.20.272.10">
    <property type="match status" value="1"/>
</dbReference>
<name>A0A0K8J1V3_9FIRM</name>
<keyword evidence="8" id="KW-0862">Zinc</keyword>
<protein>
    <recommendedName>
        <fullName evidence="2">DNA-directed DNA polymerase</fullName>
        <ecNumber evidence="2">2.7.7.7</ecNumber>
    </recommendedName>
</protein>
<evidence type="ECO:0000256" key="9">
    <source>
        <dbReference type="ARBA" id="ARBA00022840"/>
    </source>
</evidence>
<dbReference type="NCBIfam" id="NF004046">
    <property type="entry name" value="PRK05563.1"/>
    <property type="match status" value="1"/>
</dbReference>
<comment type="similarity">
    <text evidence="1">Belongs to the DnaX/STICHEL family.</text>
</comment>
<evidence type="ECO:0000256" key="7">
    <source>
        <dbReference type="ARBA" id="ARBA00022741"/>
    </source>
</evidence>
<dbReference type="RefSeq" id="WP_058257090.1">
    <property type="nucleotide sequence ID" value="NZ_DUPS01000020.1"/>
</dbReference>
<dbReference type="EC" id="2.7.7.7" evidence="2"/>
<dbReference type="GO" id="GO:0009360">
    <property type="term" value="C:DNA polymerase III complex"/>
    <property type="evidence" value="ECO:0007669"/>
    <property type="project" value="InterPro"/>
</dbReference>
<keyword evidence="9" id="KW-0067">ATP-binding</keyword>
<dbReference type="FunFam" id="1.10.8.60:FF:000013">
    <property type="entry name" value="DNA polymerase III subunit gamma/tau"/>
    <property type="match status" value="1"/>
</dbReference>
<dbReference type="GO" id="GO:0005524">
    <property type="term" value="F:ATP binding"/>
    <property type="evidence" value="ECO:0007669"/>
    <property type="project" value="UniProtKB-KW"/>
</dbReference>
<keyword evidence="10" id="KW-0239">DNA-directed DNA polymerase</keyword>
<dbReference type="NCBIfam" id="TIGR02397">
    <property type="entry name" value="dnaX_nterm"/>
    <property type="match status" value="1"/>
</dbReference>
<dbReference type="AlphaFoldDB" id="A0A0K8J1V3"/>
<dbReference type="SMART" id="SM00382">
    <property type="entry name" value="AAA"/>
    <property type="match status" value="1"/>
</dbReference>
<feature type="domain" description="AAA+ ATPase" evidence="12">
    <location>
        <begin position="37"/>
        <end position="188"/>
    </location>
</feature>
<dbReference type="KEGG" id="hsd:SD1D_0074"/>
<dbReference type="InterPro" id="IPR027417">
    <property type="entry name" value="P-loop_NTPase"/>
</dbReference>
<evidence type="ECO:0000313" key="14">
    <source>
        <dbReference type="Proteomes" id="UP000196053"/>
    </source>
</evidence>
<evidence type="ECO:0000313" key="13">
    <source>
        <dbReference type="EMBL" id="CUH91636.1"/>
    </source>
</evidence>
<organism evidence="13 14">
    <name type="scientific">Herbinix luporum</name>
    <dbReference type="NCBI Taxonomy" id="1679721"/>
    <lineage>
        <taxon>Bacteria</taxon>
        <taxon>Bacillati</taxon>
        <taxon>Bacillota</taxon>
        <taxon>Clostridia</taxon>
        <taxon>Lachnospirales</taxon>
        <taxon>Lachnospiraceae</taxon>
        <taxon>Herbinix</taxon>
    </lineage>
</organism>
<evidence type="ECO:0000259" key="12">
    <source>
        <dbReference type="SMART" id="SM00382"/>
    </source>
</evidence>
<dbReference type="InterPro" id="IPR012763">
    <property type="entry name" value="DNA_pol_III_sug/sutau_N"/>
</dbReference>
<evidence type="ECO:0000256" key="10">
    <source>
        <dbReference type="ARBA" id="ARBA00022932"/>
    </source>
</evidence>
<sequence>MSYMALYRKFRPDNFKDVKGQDHIVTTLKNQIKSGRIGHAYLFTGTRGTGKTSVAKLFAKTVNCENPSDGNPCNECSLCKGIAAGTSMNVIEIDAASNNGVENVREIVEEVRYSPTEGKYKVYIIDEVHMLSTGAFNALLKTIEEPPSYVIFILATTEVHKIPVTILSRCQRYDFKRISIDIIADRLRELMDEEKIEIEDKALKYIARVADGSLRDALSLLDQCISFYLGKTITYDNVLDVLGTVDTKVFSKLLQSINNQDVSECIKILDEVEITGRELSQFVIDFIWYLRNLLLVKTTEDVTEIIIDISSENLLLLKQEAESIEVDILMRYIRIFSELSNQIRYASRKRVLLEIALIKVCRPQMEHNYDALINRIKALEEKLEQGIIVKSDDNKVETPKEESEPIKKQEILPQALPEDLKKVAGNWRGLLSQISKKAPALASVLRSATLSVDDNLGLVIVVTDPLDKELVDREGHKKVILDAIAAMLGKQAEISVRYLDKDKENINNLVDLTKIIKVPIEYE</sequence>
<dbReference type="CDD" id="cd18137">
    <property type="entry name" value="HLD_clamp_pol_III_gamma_tau"/>
    <property type="match status" value="1"/>
</dbReference>
<dbReference type="Pfam" id="PF12169">
    <property type="entry name" value="DNA_pol3_gamma3"/>
    <property type="match status" value="1"/>
</dbReference>
<reference evidence="14" key="1">
    <citation type="submission" date="2015-09" db="EMBL/GenBank/DDBJ databases">
        <authorList>
            <person name="Wibberg D."/>
        </authorList>
    </citation>
    <scope>NUCLEOTIDE SEQUENCE [LARGE SCALE GENOMIC DNA]</scope>
    <source>
        <strain evidence="14">SD1D</strain>
    </source>
</reference>
<keyword evidence="5" id="KW-0235">DNA replication</keyword>
<dbReference type="PANTHER" id="PTHR11669">
    <property type="entry name" value="REPLICATION FACTOR C / DNA POLYMERASE III GAMMA-TAU SUBUNIT"/>
    <property type="match status" value="1"/>
</dbReference>
<evidence type="ECO:0000256" key="5">
    <source>
        <dbReference type="ARBA" id="ARBA00022705"/>
    </source>
</evidence>
<dbReference type="SUPFAM" id="SSF48019">
    <property type="entry name" value="post-AAA+ oligomerization domain-like"/>
    <property type="match status" value="1"/>
</dbReference>
<keyword evidence="3" id="KW-0808">Transferase</keyword>
<evidence type="ECO:0000256" key="2">
    <source>
        <dbReference type="ARBA" id="ARBA00012417"/>
    </source>
</evidence>